<comment type="caution">
    <text evidence="2">The sequence shown here is derived from an EMBL/GenBank/DDBJ whole genome shotgun (WGS) entry which is preliminary data.</text>
</comment>
<accession>A0ABS5BJ98</accession>
<sequence length="289" mass="32945">MNIKVVSTSTSCLDYFTENHDIGLIRIKIYINNKEYTDGKNLTAYKFYDMLSKNPNLVIKTSQVSLGEVINYFEKIAKQGYKKIFVTTLSKNLSGSYNVILQSKKFLKDKIEVIPYNTNTVCFSEGYFALEAKRLFSEGASIEKVIEHLNFLKKNNTIFFVVNSLTQLINNGRLTKTKGFLGRFFKIKPILQVNEKGQIILIEKKFTIESAFISIIEKIKNYTKNKKFVLFILFTGNNSLKEKLKLILCQTFNLKDVLEMPSTPAIGAHVGDNVIGVGIIITKNNNKEE</sequence>
<dbReference type="InterPro" id="IPR050270">
    <property type="entry name" value="DegV_domain_contain"/>
</dbReference>
<dbReference type="Proteomes" id="UP001192346">
    <property type="component" value="Unassembled WGS sequence"/>
</dbReference>
<protein>
    <submittedName>
        <fullName evidence="2">DegV family EDD domain-containing protein</fullName>
    </submittedName>
</protein>
<dbReference type="Gene3D" id="3.30.1180.10">
    <property type="match status" value="1"/>
</dbReference>
<evidence type="ECO:0000313" key="2">
    <source>
        <dbReference type="EMBL" id="MBP3059441.1"/>
    </source>
</evidence>
<proteinExistence type="predicted"/>
<reference evidence="2" key="1">
    <citation type="submission" date="2019-10" db="EMBL/GenBank/DDBJ databases">
        <title>Whole Genome Sequencing and Characterization of Texas Phoenix Palm Decline Phytoplasma Belongs to Lethal Yellowing (16SrIV) Group.</title>
        <authorList>
            <person name="Bao M."/>
        </authorList>
    </citation>
    <scope>NUCLEOTIDE SEQUENCE [LARGE SCALE GENOMIC DNA]</scope>
    <source>
        <strain evidence="2">ACPD</strain>
    </source>
</reference>
<evidence type="ECO:0000313" key="3">
    <source>
        <dbReference type="Proteomes" id="UP001192346"/>
    </source>
</evidence>
<dbReference type="PANTHER" id="PTHR33434">
    <property type="entry name" value="DEGV DOMAIN-CONTAINING PROTEIN DR_1986-RELATED"/>
    <property type="match status" value="1"/>
</dbReference>
<dbReference type="PROSITE" id="PS51482">
    <property type="entry name" value="DEGV"/>
    <property type="match status" value="1"/>
</dbReference>
<gene>
    <name evidence="2" type="ORF">FEF22_001405</name>
</gene>
<evidence type="ECO:0000256" key="1">
    <source>
        <dbReference type="ARBA" id="ARBA00023121"/>
    </source>
</evidence>
<organism evidence="2 3">
    <name type="scientific">Texas Phoenix palm phytoplasma</name>
    <dbReference type="NCBI Taxonomy" id="176709"/>
    <lineage>
        <taxon>Bacteria</taxon>
        <taxon>Bacillati</taxon>
        <taxon>Mycoplasmatota</taxon>
        <taxon>Mollicutes</taxon>
        <taxon>Acholeplasmatales</taxon>
        <taxon>Acholeplasmataceae</taxon>
        <taxon>Candidatus Phytoplasma</taxon>
        <taxon>16SrIV (Coconut lethal yellows group)</taxon>
    </lineage>
</organism>
<keyword evidence="3" id="KW-1185">Reference proteome</keyword>
<dbReference type="NCBIfam" id="TIGR00762">
    <property type="entry name" value="DegV"/>
    <property type="match status" value="1"/>
</dbReference>
<dbReference type="EMBL" id="VBRA02000009">
    <property type="protein sequence ID" value="MBP3059441.1"/>
    <property type="molecule type" value="Genomic_DNA"/>
</dbReference>
<dbReference type="Gene3D" id="3.40.50.10170">
    <property type="match status" value="1"/>
</dbReference>
<dbReference type="InterPro" id="IPR043168">
    <property type="entry name" value="DegV_C"/>
</dbReference>
<keyword evidence="1" id="KW-0446">Lipid-binding</keyword>
<dbReference type="SUPFAM" id="SSF82549">
    <property type="entry name" value="DAK1/DegV-like"/>
    <property type="match status" value="1"/>
</dbReference>
<dbReference type="Pfam" id="PF02645">
    <property type="entry name" value="DegV"/>
    <property type="match status" value="1"/>
</dbReference>
<name>A0ABS5BJ98_9MOLU</name>
<dbReference type="InterPro" id="IPR003797">
    <property type="entry name" value="DegV"/>
</dbReference>
<dbReference type="PANTHER" id="PTHR33434:SF2">
    <property type="entry name" value="FATTY ACID-BINDING PROTEIN TM_1468"/>
    <property type="match status" value="1"/>
</dbReference>